<dbReference type="EMBL" id="HG996470">
    <property type="protein sequence ID" value="CAG1837863.1"/>
    <property type="molecule type" value="Genomic_DNA"/>
</dbReference>
<evidence type="ECO:0000313" key="1">
    <source>
        <dbReference type="EMBL" id="CAG1837863.1"/>
    </source>
</evidence>
<accession>A0A8D6ZX82</accession>
<organism evidence="1">
    <name type="scientific">Musa acuminata subsp. malaccensis</name>
    <name type="common">Wild banana</name>
    <name type="synonym">Musa malaccensis</name>
    <dbReference type="NCBI Taxonomy" id="214687"/>
    <lineage>
        <taxon>Eukaryota</taxon>
        <taxon>Viridiplantae</taxon>
        <taxon>Streptophyta</taxon>
        <taxon>Embryophyta</taxon>
        <taxon>Tracheophyta</taxon>
        <taxon>Spermatophyta</taxon>
        <taxon>Magnoliopsida</taxon>
        <taxon>Liliopsida</taxon>
        <taxon>Zingiberales</taxon>
        <taxon>Musaceae</taxon>
        <taxon>Musa</taxon>
    </lineage>
</organism>
<dbReference type="AlphaFoldDB" id="A0A8D6ZX82"/>
<sequence length="52" mass="5937">MTHERSPLIPSILENLEELPLEVLAFNIFLQHTDVPMSKILSAFLNMQSSIK</sequence>
<protein>
    <submittedName>
        <fullName evidence="1">(wild Malaysian banana) hypothetical protein</fullName>
    </submittedName>
</protein>
<gene>
    <name evidence="1" type="ORF">GSMUA_260400.1</name>
</gene>
<name>A0A8D6ZX82_MUSAM</name>
<reference evidence="1" key="1">
    <citation type="submission" date="2021-03" db="EMBL/GenBank/DDBJ databases">
        <authorList>
            <consortium name="Genoscope - CEA"/>
            <person name="William W."/>
        </authorList>
    </citation>
    <scope>NUCLEOTIDE SEQUENCE</scope>
    <source>
        <strain evidence="1">Doubled-haploid Pahang</strain>
    </source>
</reference>
<proteinExistence type="predicted"/>